<dbReference type="Pfam" id="PF03120">
    <property type="entry name" value="OB_DNA_ligase"/>
    <property type="match status" value="1"/>
</dbReference>
<dbReference type="InterPro" id="IPR001357">
    <property type="entry name" value="BRCT_dom"/>
</dbReference>
<keyword evidence="4 11" id="KW-0227">DNA damage</keyword>
<dbReference type="SUPFAM" id="SSF47781">
    <property type="entry name" value="RuvA domain 2-like"/>
    <property type="match status" value="1"/>
</dbReference>
<feature type="binding site" evidence="11">
    <location>
        <begin position="80"/>
        <end position="81"/>
    </location>
    <ligand>
        <name>NAD(+)</name>
        <dbReference type="ChEBI" id="CHEBI:57540"/>
    </ligand>
</feature>
<reference evidence="13 14" key="1">
    <citation type="submission" date="2016-12" db="EMBL/GenBank/DDBJ databases">
        <title>Complete genome sequence of Clostridium kluyveri JZZ isolated from the pit mud of a Chinese flavor liquor-making factory.</title>
        <authorList>
            <person name="Wang Y."/>
        </authorList>
    </citation>
    <scope>NUCLEOTIDE SEQUENCE [LARGE SCALE GENOMIC DNA]</scope>
    <source>
        <strain evidence="13 14">JZZ</strain>
    </source>
</reference>
<dbReference type="Gene3D" id="1.10.150.20">
    <property type="entry name" value="5' to 3' exonuclease, C-terminal subdomain"/>
    <property type="match status" value="2"/>
</dbReference>
<keyword evidence="1 11" id="KW-0436">Ligase</keyword>
<dbReference type="EC" id="6.5.1.2" evidence="11"/>
<dbReference type="Gene3D" id="3.30.470.30">
    <property type="entry name" value="DNA ligase/mRNA capping enzyme"/>
    <property type="match status" value="1"/>
</dbReference>
<dbReference type="GO" id="GO:0006281">
    <property type="term" value="P:DNA repair"/>
    <property type="evidence" value="ECO:0007669"/>
    <property type="project" value="UniProtKB-KW"/>
</dbReference>
<dbReference type="InterPro" id="IPR013839">
    <property type="entry name" value="DNAligase_adenylation"/>
</dbReference>
<dbReference type="Pfam" id="PF03119">
    <property type="entry name" value="DNA_ligase_ZBD"/>
    <property type="match status" value="1"/>
</dbReference>
<dbReference type="Gene3D" id="1.10.287.610">
    <property type="entry name" value="Helix hairpin bin"/>
    <property type="match status" value="1"/>
</dbReference>
<dbReference type="Gene3D" id="2.40.50.140">
    <property type="entry name" value="Nucleic acid-binding proteins"/>
    <property type="match status" value="1"/>
</dbReference>
<keyword evidence="6 11" id="KW-0460">Magnesium</keyword>
<dbReference type="PANTHER" id="PTHR23389:SF9">
    <property type="entry name" value="DNA LIGASE"/>
    <property type="match status" value="1"/>
</dbReference>
<dbReference type="GO" id="GO:0046872">
    <property type="term" value="F:metal ion binding"/>
    <property type="evidence" value="ECO:0007669"/>
    <property type="project" value="UniProtKB-KW"/>
</dbReference>
<evidence type="ECO:0000256" key="11">
    <source>
        <dbReference type="HAMAP-Rule" id="MF_01588"/>
    </source>
</evidence>
<dbReference type="InterPro" id="IPR004149">
    <property type="entry name" value="Znf_DNAligase_C4"/>
</dbReference>
<dbReference type="NCBIfam" id="TIGR00575">
    <property type="entry name" value="dnlj"/>
    <property type="match status" value="1"/>
</dbReference>
<evidence type="ECO:0000256" key="2">
    <source>
        <dbReference type="ARBA" id="ARBA00022705"/>
    </source>
</evidence>
<dbReference type="SMART" id="SM00292">
    <property type="entry name" value="BRCT"/>
    <property type="match status" value="1"/>
</dbReference>
<dbReference type="InterPro" id="IPR004150">
    <property type="entry name" value="NAD_DNA_ligase_OB"/>
</dbReference>
<feature type="binding site" evidence="11">
    <location>
        <position position="307"/>
    </location>
    <ligand>
        <name>NAD(+)</name>
        <dbReference type="ChEBI" id="CHEBI:57540"/>
    </ligand>
</feature>
<keyword evidence="8 11" id="KW-0234">DNA repair</keyword>
<sequence length="663" mass="75050">MSIKKRIDELRKIIEYHNDKYYNQDNPEITDYEYDKLYVELRNLENSHPEYKILSSPTQKVGGTVKRELRKVRHDIPVVSLQDVFSKEEVYSFVEKITSEVTYPKFVVEKKIDGLTVVLRYYNGELKEAITRGDGSIGESVFENILQVESIPKHIPSKLNYLEIRGEIYMTNENFIKVNEKQEEIGGKIFKNPRNLAAGTIRQLDTSIVKDRNLNIFIFNLEISEGKKFETHSETLEWLSNQGFDVSPNFKICETADEVWNAILDIEESRWDLGYSIDGAVVKVDNLNDRISLGMTSKVPKWTVAFKYPPEQKETVIENIIVQVSRTGRLNPLALLRPVILANTTISKATLHNQDFIDSKDIRIGDTVIIQKAGDIIPEIIRSIPEKRPDWAKKYIIPDVCPVCNSKTIREPDGVDTRCSNPDCEAQSFRKIGYFVSKDAMNIVGFGQNTVEALMKDGYIKKISDIYILENYKDELIEKGIIGKEKSVNNLLNAIELSKDNDIDRLITGLGIRNVGKQSAKILAGNFKSMDELAGATYEQLIELEDFGPTTVPDILEFFNSNAYIELIKKLKEAGVNIISKTVQKNIDNRFLGKTFVITGTLPTMKRDEAAEIIQSFGGKVSGSVSKRTSFVLAGEEAGSKLTKAQQLGISIITEENLKDMIK</sequence>
<evidence type="ECO:0000256" key="8">
    <source>
        <dbReference type="ARBA" id="ARBA00023204"/>
    </source>
</evidence>
<feature type="binding site" evidence="11">
    <location>
        <position position="283"/>
    </location>
    <ligand>
        <name>NAD(+)</name>
        <dbReference type="ChEBI" id="CHEBI:57540"/>
    </ligand>
</feature>
<evidence type="ECO:0000256" key="5">
    <source>
        <dbReference type="ARBA" id="ARBA00022833"/>
    </source>
</evidence>
<dbReference type="Pfam" id="PF01653">
    <property type="entry name" value="DNA_ligase_aden"/>
    <property type="match status" value="1"/>
</dbReference>
<feature type="binding site" evidence="11">
    <location>
        <position position="401"/>
    </location>
    <ligand>
        <name>Zn(2+)</name>
        <dbReference type="ChEBI" id="CHEBI:29105"/>
    </ligand>
</feature>
<keyword evidence="7 11" id="KW-0520">NAD</keyword>
<accession>A0A1L5FCM9</accession>
<keyword evidence="5 11" id="KW-0862">Zinc</keyword>
<comment type="function">
    <text evidence="11">DNA ligase that catalyzes the formation of phosphodiester linkages between 5'-phosphoryl and 3'-hydroxyl groups in double-stranded DNA using NAD as a coenzyme and as the energy source for the reaction. It is essential for DNA replication and repair of damaged DNA.</text>
</comment>
<feature type="binding site" evidence="11">
    <location>
        <position position="132"/>
    </location>
    <ligand>
        <name>NAD(+)</name>
        <dbReference type="ChEBI" id="CHEBI:57540"/>
    </ligand>
</feature>
<dbReference type="InterPro" id="IPR041663">
    <property type="entry name" value="DisA/LigA_HHH"/>
</dbReference>
<comment type="similarity">
    <text evidence="11">Belongs to the NAD-dependent DNA ligase family. LigA subfamily.</text>
</comment>
<evidence type="ECO:0000256" key="6">
    <source>
        <dbReference type="ARBA" id="ARBA00022842"/>
    </source>
</evidence>
<dbReference type="InterPro" id="IPR012340">
    <property type="entry name" value="NA-bd_OB-fold"/>
</dbReference>
<feature type="domain" description="BRCT" evidence="12">
    <location>
        <begin position="586"/>
        <end position="663"/>
    </location>
</feature>
<dbReference type="Pfam" id="PF12826">
    <property type="entry name" value="HHH_2"/>
    <property type="match status" value="1"/>
</dbReference>
<dbReference type="SUPFAM" id="SSF50249">
    <property type="entry name" value="Nucleic acid-binding proteins"/>
    <property type="match status" value="1"/>
</dbReference>
<evidence type="ECO:0000256" key="9">
    <source>
        <dbReference type="ARBA" id="ARBA00023211"/>
    </source>
</evidence>
<name>A0A1L5FCM9_CLOKL</name>
<feature type="active site" description="N6-AMP-lysine intermediate" evidence="11">
    <location>
        <position position="111"/>
    </location>
</feature>
<feature type="binding site" evidence="11">
    <location>
        <begin position="31"/>
        <end position="35"/>
    </location>
    <ligand>
        <name>NAD(+)</name>
        <dbReference type="ChEBI" id="CHEBI:57540"/>
    </ligand>
</feature>
<keyword evidence="2 11" id="KW-0235">DNA replication</keyword>
<evidence type="ECO:0000256" key="3">
    <source>
        <dbReference type="ARBA" id="ARBA00022723"/>
    </source>
</evidence>
<dbReference type="Gene3D" id="3.40.50.10190">
    <property type="entry name" value="BRCT domain"/>
    <property type="match status" value="1"/>
</dbReference>
<dbReference type="PANTHER" id="PTHR23389">
    <property type="entry name" value="CHROMOSOME TRANSMISSION FIDELITY FACTOR 18"/>
    <property type="match status" value="1"/>
</dbReference>
<dbReference type="SMART" id="SM00532">
    <property type="entry name" value="LIGANc"/>
    <property type="match status" value="1"/>
</dbReference>
<dbReference type="HAMAP" id="MF_01588">
    <property type="entry name" value="DNA_ligase_A"/>
    <property type="match status" value="1"/>
</dbReference>
<dbReference type="PROSITE" id="PS50172">
    <property type="entry name" value="BRCT"/>
    <property type="match status" value="1"/>
</dbReference>
<dbReference type="InterPro" id="IPR010994">
    <property type="entry name" value="RuvA_2-like"/>
</dbReference>
<proteinExistence type="inferred from homology"/>
<dbReference type="EMBL" id="CP018335">
    <property type="protein sequence ID" value="APM40769.1"/>
    <property type="molecule type" value="Genomic_DNA"/>
</dbReference>
<dbReference type="Gene3D" id="6.20.10.30">
    <property type="match status" value="1"/>
</dbReference>
<evidence type="ECO:0000256" key="10">
    <source>
        <dbReference type="ARBA" id="ARBA00034005"/>
    </source>
</evidence>
<feature type="binding site" evidence="11">
    <location>
        <position position="109"/>
    </location>
    <ligand>
        <name>NAD(+)</name>
        <dbReference type="ChEBI" id="CHEBI:57540"/>
    </ligand>
</feature>
<dbReference type="SUPFAM" id="SSF56091">
    <property type="entry name" value="DNA ligase/mRNA capping enzyme, catalytic domain"/>
    <property type="match status" value="1"/>
</dbReference>
<dbReference type="AlphaFoldDB" id="A0A1L5FCM9"/>
<keyword evidence="9 11" id="KW-0464">Manganese</keyword>
<gene>
    <name evidence="11" type="primary">ligA</name>
    <name evidence="13" type="ORF">BS101_19685</name>
</gene>
<evidence type="ECO:0000313" key="13">
    <source>
        <dbReference type="EMBL" id="APM40769.1"/>
    </source>
</evidence>
<dbReference type="NCBIfam" id="NF005932">
    <property type="entry name" value="PRK07956.1"/>
    <property type="match status" value="1"/>
</dbReference>
<feature type="binding site" evidence="11">
    <location>
        <position position="167"/>
    </location>
    <ligand>
        <name>NAD(+)</name>
        <dbReference type="ChEBI" id="CHEBI:57540"/>
    </ligand>
</feature>
<organism evidence="13 14">
    <name type="scientific">Clostridium kluyveri</name>
    <dbReference type="NCBI Taxonomy" id="1534"/>
    <lineage>
        <taxon>Bacteria</taxon>
        <taxon>Bacillati</taxon>
        <taxon>Bacillota</taxon>
        <taxon>Clostridia</taxon>
        <taxon>Eubacteriales</taxon>
        <taxon>Clostridiaceae</taxon>
        <taxon>Clostridium</taxon>
    </lineage>
</organism>
<feature type="binding site" evidence="11">
    <location>
        <position position="424"/>
    </location>
    <ligand>
        <name>Zn(2+)</name>
        <dbReference type="ChEBI" id="CHEBI:29105"/>
    </ligand>
</feature>
<dbReference type="GO" id="GO:0003911">
    <property type="term" value="F:DNA ligase (NAD+) activity"/>
    <property type="evidence" value="ECO:0007669"/>
    <property type="project" value="UniProtKB-UniRule"/>
</dbReference>
<evidence type="ECO:0000313" key="14">
    <source>
        <dbReference type="Proteomes" id="UP000184604"/>
    </source>
</evidence>
<dbReference type="Pfam" id="PF00533">
    <property type="entry name" value="BRCT"/>
    <property type="match status" value="1"/>
</dbReference>
<dbReference type="InterPro" id="IPR036420">
    <property type="entry name" value="BRCT_dom_sf"/>
</dbReference>
<comment type="cofactor">
    <cofactor evidence="11">
        <name>Mg(2+)</name>
        <dbReference type="ChEBI" id="CHEBI:18420"/>
    </cofactor>
    <cofactor evidence="11">
        <name>Mn(2+)</name>
        <dbReference type="ChEBI" id="CHEBI:29035"/>
    </cofactor>
</comment>
<dbReference type="PIRSF" id="PIRSF001604">
    <property type="entry name" value="LigA"/>
    <property type="match status" value="1"/>
</dbReference>
<protein>
    <recommendedName>
        <fullName evidence="11">DNA ligase</fullName>
        <ecNumber evidence="11">6.5.1.2</ecNumber>
    </recommendedName>
    <alternativeName>
        <fullName evidence="11">Polydeoxyribonucleotide synthase [NAD(+)]</fullName>
    </alternativeName>
</protein>
<dbReference type="SUPFAM" id="SSF52113">
    <property type="entry name" value="BRCT domain"/>
    <property type="match status" value="1"/>
</dbReference>
<evidence type="ECO:0000256" key="1">
    <source>
        <dbReference type="ARBA" id="ARBA00022598"/>
    </source>
</evidence>
<keyword evidence="3 11" id="KW-0479">Metal-binding</keyword>
<dbReference type="RefSeq" id="WP_073540330.1">
    <property type="nucleotide sequence ID" value="NZ_CP018335.1"/>
</dbReference>
<evidence type="ECO:0000256" key="7">
    <source>
        <dbReference type="ARBA" id="ARBA00023027"/>
    </source>
</evidence>
<feature type="binding site" evidence="11">
    <location>
        <position position="419"/>
    </location>
    <ligand>
        <name>Zn(2+)</name>
        <dbReference type="ChEBI" id="CHEBI:29105"/>
    </ligand>
</feature>
<evidence type="ECO:0000259" key="12">
    <source>
        <dbReference type="PROSITE" id="PS50172"/>
    </source>
</evidence>
<dbReference type="GO" id="GO:0006260">
    <property type="term" value="P:DNA replication"/>
    <property type="evidence" value="ECO:0007669"/>
    <property type="project" value="UniProtKB-KW"/>
</dbReference>
<dbReference type="Proteomes" id="UP000184604">
    <property type="component" value="Chromosome"/>
</dbReference>
<dbReference type="OrthoDB" id="9759736at2"/>
<dbReference type="GO" id="GO:0005829">
    <property type="term" value="C:cytosol"/>
    <property type="evidence" value="ECO:0007669"/>
    <property type="project" value="TreeGrafter"/>
</dbReference>
<dbReference type="CDD" id="cd00114">
    <property type="entry name" value="LIGANc"/>
    <property type="match status" value="1"/>
</dbReference>
<dbReference type="InterPro" id="IPR001679">
    <property type="entry name" value="DNA_ligase"/>
</dbReference>
<evidence type="ECO:0000256" key="4">
    <source>
        <dbReference type="ARBA" id="ARBA00022763"/>
    </source>
</evidence>
<comment type="catalytic activity">
    <reaction evidence="10 11">
        <text>NAD(+) + (deoxyribonucleotide)n-3'-hydroxyl + 5'-phospho-(deoxyribonucleotide)m = (deoxyribonucleotide)n+m + AMP + beta-nicotinamide D-nucleotide.</text>
        <dbReference type="EC" id="6.5.1.2"/>
    </reaction>
</comment>
<feature type="binding site" evidence="11">
    <location>
        <position position="404"/>
    </location>
    <ligand>
        <name>Zn(2+)</name>
        <dbReference type="ChEBI" id="CHEBI:29105"/>
    </ligand>
</feature>
<dbReference type="InterPro" id="IPR013840">
    <property type="entry name" value="DNAligase_N"/>
</dbReference>